<keyword evidence="8" id="KW-1133">Transmembrane helix</keyword>
<keyword evidence="6 11" id="KW-0999">Mitochondrion inner membrane</keyword>
<dbReference type="Proteomes" id="UP001182556">
    <property type="component" value="Unassembled WGS sequence"/>
</dbReference>
<comment type="function">
    <text evidence="11">Component of the ubiquinol-cytochrome c oxidoreductase, a multisubunit transmembrane complex that is part of the mitochondrial electron transport chain which drives oxidative phosphorylation. The complex plays an important role in the uptake of multiple carbon sources present in different host niches.</text>
</comment>
<dbReference type="FunFam" id="1.20.5.210:FF:000001">
    <property type="entry name" value="Cytochrome b-c1 complex subunit 8"/>
    <property type="match status" value="1"/>
</dbReference>
<evidence type="ECO:0000256" key="9">
    <source>
        <dbReference type="ARBA" id="ARBA00023128"/>
    </source>
</evidence>
<evidence type="ECO:0000256" key="11">
    <source>
        <dbReference type="RuleBase" id="RU368118"/>
    </source>
</evidence>
<keyword evidence="4 11" id="KW-0679">Respiratory chain</keyword>
<dbReference type="InterPro" id="IPR004205">
    <property type="entry name" value="Cyt_bc1_su8"/>
</dbReference>
<dbReference type="Gene3D" id="1.20.5.210">
    <property type="entry name" value="Cytochrome b-c1 complex subunit 8"/>
    <property type="match status" value="1"/>
</dbReference>
<evidence type="ECO:0000313" key="13">
    <source>
        <dbReference type="Proteomes" id="UP001182556"/>
    </source>
</evidence>
<dbReference type="EMBL" id="JAODAN010000007">
    <property type="protein sequence ID" value="KAK1923158.1"/>
    <property type="molecule type" value="Genomic_DNA"/>
</dbReference>
<evidence type="ECO:0000256" key="7">
    <source>
        <dbReference type="ARBA" id="ARBA00022982"/>
    </source>
</evidence>
<evidence type="ECO:0000256" key="3">
    <source>
        <dbReference type="ARBA" id="ARBA00022448"/>
    </source>
</evidence>
<dbReference type="SUPFAM" id="SSF81508">
    <property type="entry name" value="Ubiquinone-binding protein QP-C of cytochrome bc1 complex (Ubiquinol-cytochrome c reductase)"/>
    <property type="match status" value="1"/>
</dbReference>
<evidence type="ECO:0000256" key="5">
    <source>
        <dbReference type="ARBA" id="ARBA00022692"/>
    </source>
</evidence>
<evidence type="ECO:0000256" key="4">
    <source>
        <dbReference type="ARBA" id="ARBA00022660"/>
    </source>
</evidence>
<evidence type="ECO:0000256" key="2">
    <source>
        <dbReference type="ARBA" id="ARBA00007668"/>
    </source>
</evidence>
<evidence type="ECO:0000313" key="12">
    <source>
        <dbReference type="EMBL" id="KAK1923158.1"/>
    </source>
</evidence>
<comment type="subunit">
    <text evidence="11">Component of the ubiquinol-cytochrome c oxidoreductase (cytochrome b-c1 complex, complex III, CIII), a multisubunit enzyme composed of 3 respiratory subunits cytochrome b, cytochrome c1 and Rieske protein, 2 core protein subunits, and additional low-molecular weight protein subunits. The complex exists as an obligatory dimer and forms supercomplexes (SCs) in the inner mitochondrial membrane with cytochrome c oxidase (complex IV, CIV).</text>
</comment>
<comment type="subcellular location">
    <subcellularLocation>
        <location evidence="1 11">Mitochondrion inner membrane</location>
        <topology evidence="1 11">Single-pass membrane protein</topology>
    </subcellularLocation>
</comment>
<evidence type="ECO:0000256" key="6">
    <source>
        <dbReference type="ARBA" id="ARBA00022792"/>
    </source>
</evidence>
<keyword evidence="5" id="KW-0812">Transmembrane</keyword>
<gene>
    <name evidence="12" type="ORF">DB88DRAFT_494000</name>
</gene>
<evidence type="ECO:0000256" key="10">
    <source>
        <dbReference type="ARBA" id="ARBA00023136"/>
    </source>
</evidence>
<dbReference type="Pfam" id="PF02939">
    <property type="entry name" value="UcrQ"/>
    <property type="match status" value="1"/>
</dbReference>
<dbReference type="InterPro" id="IPR036642">
    <property type="entry name" value="Cyt_bc1_su8_sf"/>
</dbReference>
<evidence type="ECO:0000256" key="8">
    <source>
        <dbReference type="ARBA" id="ARBA00022989"/>
    </source>
</evidence>
<keyword evidence="9 11" id="KW-0496">Mitochondrion</keyword>
<comment type="caution">
    <text evidence="12">The sequence shown here is derived from an EMBL/GenBank/DDBJ whole genome shotgun (WGS) entry which is preliminary data.</text>
</comment>
<reference evidence="12" key="1">
    <citation type="submission" date="2023-02" db="EMBL/GenBank/DDBJ databases">
        <title>Identification and recombinant expression of a fungal hydrolase from Papiliotrema laurentii that hydrolyzes apple cutin and clears colloidal polyester polyurethane.</title>
        <authorList>
            <consortium name="DOE Joint Genome Institute"/>
            <person name="Roman V.A."/>
            <person name="Bojanowski C."/>
            <person name="Crable B.R."/>
            <person name="Wagner D.N."/>
            <person name="Hung C.S."/>
            <person name="Nadeau L.J."/>
            <person name="Schratz L."/>
            <person name="Haridas S."/>
            <person name="Pangilinan J."/>
            <person name="Lipzen A."/>
            <person name="Na H."/>
            <person name="Yan M."/>
            <person name="Ng V."/>
            <person name="Grigoriev I.V."/>
            <person name="Spatafora J.W."/>
            <person name="Barlow D."/>
            <person name="Biffinger J."/>
            <person name="Kelley-Loughnane N."/>
            <person name="Varaljay V.A."/>
            <person name="Crookes-Goodson W.J."/>
        </authorList>
    </citation>
    <scope>NUCLEOTIDE SEQUENCE</scope>
    <source>
        <strain evidence="12">5307AH</strain>
    </source>
</reference>
<dbReference type="AlphaFoldDB" id="A0AAD9FPR5"/>
<dbReference type="PANTHER" id="PTHR12119:SF2">
    <property type="entry name" value="CYTOCHROME B-C1 COMPLEX SUBUNIT 8"/>
    <property type="match status" value="1"/>
</dbReference>
<organism evidence="12 13">
    <name type="scientific">Papiliotrema laurentii</name>
    <name type="common">Cryptococcus laurentii</name>
    <dbReference type="NCBI Taxonomy" id="5418"/>
    <lineage>
        <taxon>Eukaryota</taxon>
        <taxon>Fungi</taxon>
        <taxon>Dikarya</taxon>
        <taxon>Basidiomycota</taxon>
        <taxon>Agaricomycotina</taxon>
        <taxon>Tremellomycetes</taxon>
        <taxon>Tremellales</taxon>
        <taxon>Rhynchogastremaceae</taxon>
        <taxon>Papiliotrema</taxon>
    </lineage>
</organism>
<accession>A0AAD9FPR5</accession>
<proteinExistence type="inferred from homology"/>
<dbReference type="GO" id="GO:0045275">
    <property type="term" value="C:respiratory chain complex III"/>
    <property type="evidence" value="ECO:0007669"/>
    <property type="project" value="UniProtKB-UniRule"/>
</dbReference>
<sequence>MRPTLPVQAGMPGPKTYIGWWGDMKGPTQKGVIQYSLSPYRQRPFAGAIQGYVFNGFSRIMQQAPYWIIPFTLGYGVYTWGKAKYAYYNSKEGHHAMHLAEGGH</sequence>
<keyword evidence="10" id="KW-0472">Membrane</keyword>
<comment type="similarity">
    <text evidence="2 11">Belongs to the UQCRQ/QCR8 family.</text>
</comment>
<keyword evidence="3 11" id="KW-0813">Transport</keyword>
<dbReference type="PANTHER" id="PTHR12119">
    <property type="entry name" value="UBIQUINOL-CYTOCHROME C REDUCTASE COMPLEX UBIQUINONE-BINDING PROTEIN QP-C"/>
    <property type="match status" value="1"/>
</dbReference>
<name>A0AAD9FPR5_PAPLA</name>
<protein>
    <recommendedName>
        <fullName evidence="11">Cytochrome b-c1 complex subunit 8</fullName>
    </recommendedName>
    <alternativeName>
        <fullName evidence="11">Complex III subunit 8</fullName>
    </alternativeName>
</protein>
<keyword evidence="13" id="KW-1185">Reference proteome</keyword>
<evidence type="ECO:0000256" key="1">
    <source>
        <dbReference type="ARBA" id="ARBA00004434"/>
    </source>
</evidence>
<keyword evidence="7 11" id="KW-0249">Electron transport</keyword>
<dbReference type="GO" id="GO:0006122">
    <property type="term" value="P:mitochondrial electron transport, ubiquinol to cytochrome c"/>
    <property type="evidence" value="ECO:0007669"/>
    <property type="project" value="UniProtKB-UniRule"/>
</dbReference>
<dbReference type="GO" id="GO:0005743">
    <property type="term" value="C:mitochondrial inner membrane"/>
    <property type="evidence" value="ECO:0007669"/>
    <property type="project" value="UniProtKB-SubCell"/>
</dbReference>